<evidence type="ECO:0000256" key="4">
    <source>
        <dbReference type="ARBA" id="ARBA00022801"/>
    </source>
</evidence>
<keyword evidence="4" id="KW-0378">Hydrolase</keyword>
<evidence type="ECO:0000256" key="3">
    <source>
        <dbReference type="ARBA" id="ARBA00022670"/>
    </source>
</evidence>
<evidence type="ECO:0000256" key="7">
    <source>
        <dbReference type="PROSITE-ProRule" id="PRU01379"/>
    </source>
</evidence>
<dbReference type="PROSITE" id="PS52035">
    <property type="entry name" value="PEPTIDASE_M14"/>
    <property type="match status" value="1"/>
</dbReference>
<comment type="caution">
    <text evidence="7">Lacks conserved residue(s) required for the propagation of feature annotation.</text>
</comment>
<dbReference type="Proteomes" id="UP000295164">
    <property type="component" value="Unassembled WGS sequence"/>
</dbReference>
<dbReference type="GO" id="GO:0005615">
    <property type="term" value="C:extracellular space"/>
    <property type="evidence" value="ECO:0007669"/>
    <property type="project" value="TreeGrafter"/>
</dbReference>
<dbReference type="EMBL" id="SKFH01000013">
    <property type="protein sequence ID" value="TCZ71375.1"/>
    <property type="molecule type" value="Genomic_DNA"/>
</dbReference>
<dbReference type="InterPro" id="IPR029062">
    <property type="entry name" value="Class_I_gatase-like"/>
</dbReference>
<dbReference type="SMART" id="SM00631">
    <property type="entry name" value="Zn_pept"/>
    <property type="match status" value="1"/>
</dbReference>
<gene>
    <name evidence="10" type="ORF">E0486_09845</name>
</gene>
<keyword evidence="10" id="KW-0121">Carboxypeptidase</keyword>
<dbReference type="PANTHER" id="PTHR11705:SF143">
    <property type="entry name" value="SLL0236 PROTEIN"/>
    <property type="match status" value="1"/>
</dbReference>
<reference evidence="10 11" key="1">
    <citation type="submission" date="2019-03" db="EMBL/GenBank/DDBJ databases">
        <authorList>
            <person name="Kim M.K.M."/>
        </authorList>
    </citation>
    <scope>NUCLEOTIDE SEQUENCE [LARGE SCALE GENOMIC DNA]</scope>
    <source>
        <strain evidence="10 11">17J68-15</strain>
    </source>
</reference>
<evidence type="ECO:0000256" key="6">
    <source>
        <dbReference type="ARBA" id="ARBA00023049"/>
    </source>
</evidence>
<dbReference type="Gene3D" id="3.40.630.10">
    <property type="entry name" value="Zn peptidases"/>
    <property type="match status" value="1"/>
</dbReference>
<feature type="signal peptide" evidence="8">
    <location>
        <begin position="1"/>
        <end position="20"/>
    </location>
</feature>
<dbReference type="SUPFAM" id="SSF52317">
    <property type="entry name" value="Class I glutamine amidotransferase-like"/>
    <property type="match status" value="1"/>
</dbReference>
<organism evidence="10 11">
    <name type="scientific">Flaviaesturariibacter aridisoli</name>
    <dbReference type="NCBI Taxonomy" id="2545761"/>
    <lineage>
        <taxon>Bacteria</taxon>
        <taxon>Pseudomonadati</taxon>
        <taxon>Bacteroidota</taxon>
        <taxon>Chitinophagia</taxon>
        <taxon>Chitinophagales</taxon>
        <taxon>Chitinophagaceae</taxon>
        <taxon>Flaviaestuariibacter</taxon>
    </lineage>
</organism>
<dbReference type="OrthoDB" id="9758209at2"/>
<keyword evidence="5" id="KW-0862">Zinc</keyword>
<dbReference type="Gene3D" id="3.40.50.880">
    <property type="match status" value="1"/>
</dbReference>
<evidence type="ECO:0000256" key="1">
    <source>
        <dbReference type="ARBA" id="ARBA00001947"/>
    </source>
</evidence>
<evidence type="ECO:0000313" key="11">
    <source>
        <dbReference type="Proteomes" id="UP000295164"/>
    </source>
</evidence>
<dbReference type="AlphaFoldDB" id="A0A4R4E418"/>
<evidence type="ECO:0000256" key="2">
    <source>
        <dbReference type="ARBA" id="ARBA00005988"/>
    </source>
</evidence>
<dbReference type="RefSeq" id="WP_131851998.1">
    <property type="nucleotide sequence ID" value="NZ_SKFH01000013.1"/>
</dbReference>
<dbReference type="CDD" id="cd06238">
    <property type="entry name" value="M14-like"/>
    <property type="match status" value="1"/>
</dbReference>
<accession>A0A4R4E418</accession>
<dbReference type="InterPro" id="IPR000834">
    <property type="entry name" value="Peptidase_M14"/>
</dbReference>
<keyword evidence="3" id="KW-0645">Protease</keyword>
<dbReference type="GO" id="GO:0006508">
    <property type="term" value="P:proteolysis"/>
    <property type="evidence" value="ECO:0007669"/>
    <property type="project" value="UniProtKB-KW"/>
</dbReference>
<keyword evidence="6" id="KW-0482">Metalloprotease</keyword>
<evidence type="ECO:0000256" key="8">
    <source>
        <dbReference type="SAM" id="SignalP"/>
    </source>
</evidence>
<dbReference type="Pfam" id="PF00246">
    <property type="entry name" value="Peptidase_M14"/>
    <property type="match status" value="1"/>
</dbReference>
<feature type="domain" description="Peptidase M14" evidence="9">
    <location>
        <begin position="36"/>
        <end position="366"/>
    </location>
</feature>
<keyword evidence="8" id="KW-0732">Signal</keyword>
<comment type="cofactor">
    <cofactor evidence="1">
        <name>Zn(2+)</name>
        <dbReference type="ChEBI" id="CHEBI:29105"/>
    </cofactor>
</comment>
<dbReference type="GO" id="GO:0008270">
    <property type="term" value="F:zinc ion binding"/>
    <property type="evidence" value="ECO:0007669"/>
    <property type="project" value="InterPro"/>
</dbReference>
<protein>
    <submittedName>
        <fullName evidence="10">Zinc carboxypeptidase</fullName>
    </submittedName>
</protein>
<name>A0A4R4E418_9BACT</name>
<feature type="chain" id="PRO_5020412368" evidence="8">
    <location>
        <begin position="21"/>
        <end position="840"/>
    </location>
</feature>
<comment type="caution">
    <text evidence="10">The sequence shown here is derived from an EMBL/GenBank/DDBJ whole genome shotgun (WGS) entry which is preliminary data.</text>
</comment>
<dbReference type="SUPFAM" id="SSF53187">
    <property type="entry name" value="Zn-dependent exopeptidases"/>
    <property type="match status" value="1"/>
</dbReference>
<comment type="similarity">
    <text evidence="2 7">Belongs to the peptidase M14 family.</text>
</comment>
<evidence type="ECO:0000256" key="5">
    <source>
        <dbReference type="ARBA" id="ARBA00022833"/>
    </source>
</evidence>
<sequence>MRRSFLLVFLCSLLVFHVQAQLQSPDAFLGYPLGTRYTPHHRIVSYFQAAAQAAPAQMRLVQYGSTNEGRPLLLAAVSSAENIARLDAIRANNRALSRTGEGSGSAAGAPVVVWLSYNVHGNEPSSSEAALKTLYTLLSRGNGNAQEWLKNTVVLIDPCLNPDGRDRYVNWFNSVVGKGYDATLSAREHREPWPGGRVNHYYFDLNRDWAWQTQVESQARLKVYQEWMPQVHVDFHEQGINNPYYFAPAAEPYHEVITPWQRRFQEVIGRNHAKYFDQQGWLYFTREVFDLFYPAYGDTYPLYNGAIGMTYEQGGGPAGGLAAVTNTGDTLKLTDRIEHHFTTGMSTIETASKYAADLVKNFQDYFTKASNGGYSEYANYIIKHNDLDEARILSLRALLQKNNIQWRTGLSGSMRGFNYSNGRQEAFRVTPMDMIIPAHQAQGSLLRVLFEPNPKLSDSVTYDITAWALPYVYGLQAYATNNNISGGIARVLMDREVSKEAVPGSAPPFGYVVAWDGVASARFAGKLLQQGYRIRFAQKDFTSNGKDFRRGSLILLRNGQPEGFAETVRSLVQENKLKWSEVSSGLVERGLDFGSSSVRPLAAPHVALIAGEGSNNNAVGEVWHFFEQELDYPVSLINSTDFGRTDWSQFQVVILPNGNYRFLSEKVNTDALRSWVSKGGRLIALEGAVAQLAGLDWGLKQKKAEEGDVKNTYANLRRYEDRERDEIPNFTPGSIYRVELDNTHPLAFGYPGTYYTLRQDDRSYEFLSEGGWNVGVVKKDRPLAGFVGNRLQPRLQDALILGVQELGAGQVIYFTDDVLFRSFWENGKLLMANAVFLVGQ</sequence>
<evidence type="ECO:0000313" key="10">
    <source>
        <dbReference type="EMBL" id="TCZ71375.1"/>
    </source>
</evidence>
<evidence type="ECO:0000259" key="9">
    <source>
        <dbReference type="PROSITE" id="PS52035"/>
    </source>
</evidence>
<dbReference type="GO" id="GO:0004181">
    <property type="term" value="F:metallocarboxypeptidase activity"/>
    <property type="evidence" value="ECO:0007669"/>
    <property type="project" value="InterPro"/>
</dbReference>
<dbReference type="PANTHER" id="PTHR11705">
    <property type="entry name" value="PROTEASE FAMILY M14 CARBOXYPEPTIDASE A,B"/>
    <property type="match status" value="1"/>
</dbReference>
<keyword evidence="11" id="KW-1185">Reference proteome</keyword>
<proteinExistence type="inferred from homology"/>